<comment type="caution">
    <text evidence="1">The sequence shown here is derived from an EMBL/GenBank/DDBJ whole genome shotgun (WGS) entry which is preliminary data.</text>
</comment>
<sequence>MFSRLAAGVPVMSNHAEQRFIVPEFRERQHYRIVRKLRNDVSTGNEIRLDESRGIEGADGGIKVCFGV</sequence>
<proteinExistence type="predicted"/>
<accession>A0A4Z1J9D3</accession>
<name>A0A4Z1J9D3_9HELO</name>
<dbReference type="EMBL" id="PQXM01001005">
    <property type="protein sequence ID" value="TGO65557.1"/>
    <property type="molecule type" value="Genomic_DNA"/>
</dbReference>
<protein>
    <submittedName>
        <fullName evidence="1">Uncharacterized protein</fullName>
    </submittedName>
</protein>
<keyword evidence="2" id="KW-1185">Reference proteome</keyword>
<organism evidence="1 2">
    <name type="scientific">Botrytis elliptica</name>
    <dbReference type="NCBI Taxonomy" id="278938"/>
    <lineage>
        <taxon>Eukaryota</taxon>
        <taxon>Fungi</taxon>
        <taxon>Dikarya</taxon>
        <taxon>Ascomycota</taxon>
        <taxon>Pezizomycotina</taxon>
        <taxon>Leotiomycetes</taxon>
        <taxon>Helotiales</taxon>
        <taxon>Sclerotiniaceae</taxon>
        <taxon>Botrytis</taxon>
    </lineage>
</organism>
<dbReference type="AlphaFoldDB" id="A0A4Z1J9D3"/>
<dbReference type="Proteomes" id="UP000297229">
    <property type="component" value="Unassembled WGS sequence"/>
</dbReference>
<evidence type="ECO:0000313" key="1">
    <source>
        <dbReference type="EMBL" id="TGO65557.1"/>
    </source>
</evidence>
<gene>
    <name evidence="1" type="ORF">BELL_1007g00030</name>
</gene>
<evidence type="ECO:0000313" key="2">
    <source>
        <dbReference type="Proteomes" id="UP000297229"/>
    </source>
</evidence>
<reference evidence="1 2" key="1">
    <citation type="submission" date="2017-12" db="EMBL/GenBank/DDBJ databases">
        <title>Comparative genomics of Botrytis spp.</title>
        <authorList>
            <person name="Valero-Jimenez C.A."/>
            <person name="Tapia P."/>
            <person name="Veloso J."/>
            <person name="Silva-Moreno E."/>
            <person name="Staats M."/>
            <person name="Valdes J.H."/>
            <person name="Van Kan J.A.L."/>
        </authorList>
    </citation>
    <scope>NUCLEOTIDE SEQUENCE [LARGE SCALE GENOMIC DNA]</scope>
    <source>
        <strain evidence="1 2">Be9601</strain>
    </source>
</reference>